<dbReference type="PANTHER" id="PTHR47466">
    <property type="match status" value="1"/>
</dbReference>
<name>A0A014P0G4_9HYPO</name>
<dbReference type="PANTHER" id="PTHR47466:SF1">
    <property type="entry name" value="METALLOPROTEASE MEP1 (AFU_ORTHOLOGUE AFUA_1G07730)-RELATED"/>
    <property type="match status" value="1"/>
</dbReference>
<reference evidence="13 14" key="1">
    <citation type="submission" date="2014-02" db="EMBL/GenBank/DDBJ databases">
        <title>The genome sequence of the entomopathogenic fungus Metarhizium robertsii ARSEF 2575.</title>
        <authorList>
            <person name="Giuliano Garisto Donzelli B."/>
            <person name="Roe B.A."/>
            <person name="Macmil S.L."/>
            <person name="Krasnoff S.B."/>
            <person name="Gibson D.M."/>
        </authorList>
    </citation>
    <scope>NUCLEOTIDE SEQUENCE [LARGE SCALE GENOMIC DNA]</scope>
    <source>
        <strain evidence="13 14">ARSEF 2575</strain>
    </source>
</reference>
<dbReference type="InterPro" id="IPR024079">
    <property type="entry name" value="MetalloPept_cat_dom_sf"/>
</dbReference>
<dbReference type="eggNOG" id="ENOG502RYKG">
    <property type="taxonomic scope" value="Eukaryota"/>
</dbReference>
<accession>A0A014P0G4</accession>
<dbReference type="Pfam" id="PF05572">
    <property type="entry name" value="Peptidase_M43"/>
    <property type="match status" value="1"/>
</dbReference>
<keyword evidence="5 11" id="KW-0732">Signal</keyword>
<evidence type="ECO:0000256" key="5">
    <source>
        <dbReference type="ARBA" id="ARBA00022729"/>
    </source>
</evidence>
<dbReference type="GO" id="GO:0006508">
    <property type="term" value="P:proteolysis"/>
    <property type="evidence" value="ECO:0007669"/>
    <property type="project" value="UniProtKB-KW"/>
</dbReference>
<evidence type="ECO:0000256" key="2">
    <source>
        <dbReference type="ARBA" id="ARBA00008721"/>
    </source>
</evidence>
<evidence type="ECO:0000256" key="4">
    <source>
        <dbReference type="ARBA" id="ARBA00022723"/>
    </source>
</evidence>
<evidence type="ECO:0000313" key="14">
    <source>
        <dbReference type="Proteomes" id="UP000030151"/>
    </source>
</evidence>
<dbReference type="Proteomes" id="UP000030151">
    <property type="component" value="Unassembled WGS sequence"/>
</dbReference>
<dbReference type="InterPro" id="IPR008754">
    <property type="entry name" value="Peptidase_M43"/>
</dbReference>
<keyword evidence="3" id="KW-0645">Protease</keyword>
<keyword evidence="9" id="KW-1015">Disulfide bond</keyword>
<evidence type="ECO:0000256" key="9">
    <source>
        <dbReference type="ARBA" id="ARBA00023157"/>
    </source>
</evidence>
<feature type="chain" id="PRO_5001474269" evidence="11">
    <location>
        <begin position="21"/>
        <end position="421"/>
    </location>
</feature>
<dbReference type="GO" id="GO:0046872">
    <property type="term" value="F:metal ion binding"/>
    <property type="evidence" value="ECO:0007669"/>
    <property type="project" value="UniProtKB-KW"/>
</dbReference>
<dbReference type="Gene3D" id="3.40.390.10">
    <property type="entry name" value="Collagenase (Catalytic Domain)"/>
    <property type="match status" value="1"/>
</dbReference>
<dbReference type="AlphaFoldDB" id="A0A014P0G4"/>
<keyword evidence="6" id="KW-0378">Hydrolase</keyword>
<keyword evidence="7" id="KW-0862">Zinc</keyword>
<evidence type="ECO:0000256" key="6">
    <source>
        <dbReference type="ARBA" id="ARBA00022801"/>
    </source>
</evidence>
<protein>
    <submittedName>
        <fullName evidence="13">Peptidase M43 family protein</fullName>
    </submittedName>
</protein>
<evidence type="ECO:0000259" key="12">
    <source>
        <dbReference type="Pfam" id="PF05572"/>
    </source>
</evidence>
<evidence type="ECO:0000256" key="11">
    <source>
        <dbReference type="SAM" id="SignalP"/>
    </source>
</evidence>
<feature type="domain" description="Peptidase M43 pregnancy-associated plasma-A" evidence="12">
    <location>
        <begin position="205"/>
        <end position="294"/>
    </location>
</feature>
<dbReference type="EMBL" id="JELW01000188">
    <property type="protein sequence ID" value="EXU94666.1"/>
    <property type="molecule type" value="Genomic_DNA"/>
</dbReference>
<evidence type="ECO:0000256" key="3">
    <source>
        <dbReference type="ARBA" id="ARBA00022670"/>
    </source>
</evidence>
<keyword evidence="4" id="KW-0479">Metal-binding</keyword>
<feature type="signal peptide" evidence="11">
    <location>
        <begin position="1"/>
        <end position="20"/>
    </location>
</feature>
<dbReference type="SUPFAM" id="SSF55486">
    <property type="entry name" value="Metalloproteases ('zincins'), catalytic domain"/>
    <property type="match status" value="1"/>
</dbReference>
<evidence type="ECO:0000313" key="13">
    <source>
        <dbReference type="EMBL" id="EXU94666.1"/>
    </source>
</evidence>
<dbReference type="HOGENOM" id="CLU_048726_3_0_1"/>
<dbReference type="GO" id="GO:0008237">
    <property type="term" value="F:metallopeptidase activity"/>
    <property type="evidence" value="ECO:0007669"/>
    <property type="project" value="UniProtKB-KW"/>
</dbReference>
<evidence type="ECO:0000256" key="8">
    <source>
        <dbReference type="ARBA" id="ARBA00023049"/>
    </source>
</evidence>
<proteinExistence type="inferred from homology"/>
<gene>
    <name evidence="13" type="ORF">X797_012254</name>
</gene>
<evidence type="ECO:0000256" key="10">
    <source>
        <dbReference type="SAM" id="MobiDB-lite"/>
    </source>
</evidence>
<feature type="region of interest" description="Disordered" evidence="10">
    <location>
        <begin position="307"/>
        <end position="335"/>
    </location>
</feature>
<keyword evidence="8" id="KW-0482">Metalloprotease</keyword>
<evidence type="ECO:0000256" key="1">
    <source>
        <dbReference type="ARBA" id="ARBA00003174"/>
    </source>
</evidence>
<comment type="similarity">
    <text evidence="2">Belongs to the peptidase M43B family.</text>
</comment>
<evidence type="ECO:0000256" key="7">
    <source>
        <dbReference type="ARBA" id="ARBA00022833"/>
    </source>
</evidence>
<comment type="function">
    <text evidence="1">Secreted metalloproteinase that allows assimilation of proteinaceous substrates.</text>
</comment>
<sequence length="421" mass="47055">MYFFTLFIAILMANIVKSSAIHARHNESLLECAEEAPSPEFLQFSKLLQSPNSSLTRRQSQQDFNFNVFAHVVYYDKTARGGYVEETDIKNAIEAMNGNFDGSGISFTLVNVSYTENQNWATLQDVEAMKNELREGTYADLNLYYVSTIAEDAERKTYTVGRCTRPITFFINGKPLLDITTLNEAVVSEENLIDDGCLIIAREVNTVTATHEVGHWLGLFHTWQGGCSDDGDMIDDTAPQESPTERCSAVRQRFSDGRPANYACGGWRESNMYNFMDYSDCSSTFTGGQKKRMAYWAGYREILGARGPTHHPSRPAAPAPASAPPSDENQGNTQRLSWFKPNIFEQDGGRKLCTGLANFKLSGSNSLNADLIDRACGTEMFCKFIQWDWQGLGPQTLRERLGFESYDECIAGHEAEPPAKV</sequence>
<comment type="caution">
    <text evidence="13">The sequence shown here is derived from an EMBL/GenBank/DDBJ whole genome shotgun (WGS) entry which is preliminary data.</text>
</comment>
<organism evidence="13 14">
    <name type="scientific">Metarhizium robertsii</name>
    <dbReference type="NCBI Taxonomy" id="568076"/>
    <lineage>
        <taxon>Eukaryota</taxon>
        <taxon>Fungi</taxon>
        <taxon>Dikarya</taxon>
        <taxon>Ascomycota</taxon>
        <taxon>Pezizomycotina</taxon>
        <taxon>Sordariomycetes</taxon>
        <taxon>Hypocreomycetidae</taxon>
        <taxon>Hypocreales</taxon>
        <taxon>Clavicipitaceae</taxon>
        <taxon>Metarhizium</taxon>
    </lineage>
</organism>